<keyword evidence="3" id="KW-1185">Reference proteome</keyword>
<gene>
    <name evidence="2" type="ORF">Ctob_014027</name>
</gene>
<dbReference type="Proteomes" id="UP000037460">
    <property type="component" value="Unassembled WGS sequence"/>
</dbReference>
<evidence type="ECO:0000313" key="3">
    <source>
        <dbReference type="Proteomes" id="UP000037460"/>
    </source>
</evidence>
<organism evidence="2 3">
    <name type="scientific">Chrysochromulina tobinii</name>
    <dbReference type="NCBI Taxonomy" id="1460289"/>
    <lineage>
        <taxon>Eukaryota</taxon>
        <taxon>Haptista</taxon>
        <taxon>Haptophyta</taxon>
        <taxon>Prymnesiophyceae</taxon>
        <taxon>Prymnesiales</taxon>
        <taxon>Chrysochromulinaceae</taxon>
        <taxon>Chrysochromulina</taxon>
    </lineage>
</organism>
<accession>A0A0M0JWE1</accession>
<proteinExistence type="predicted"/>
<dbReference type="EMBL" id="JWZX01002137">
    <property type="protein sequence ID" value="KOO30875.1"/>
    <property type="molecule type" value="Genomic_DNA"/>
</dbReference>
<name>A0A0M0JWE1_9EUKA</name>
<comment type="caution">
    <text evidence="2">The sequence shown here is derived from an EMBL/GenBank/DDBJ whole genome shotgun (WGS) entry which is preliminary data.</text>
</comment>
<protein>
    <submittedName>
        <fullName evidence="2">Uncharacterized protein</fullName>
    </submittedName>
</protein>
<evidence type="ECO:0000313" key="2">
    <source>
        <dbReference type="EMBL" id="KOO30875.1"/>
    </source>
</evidence>
<feature type="region of interest" description="Disordered" evidence="1">
    <location>
        <begin position="1"/>
        <end position="23"/>
    </location>
</feature>
<dbReference type="AlphaFoldDB" id="A0A0M0JWE1"/>
<feature type="non-terminal residue" evidence="2">
    <location>
        <position position="1"/>
    </location>
</feature>
<reference evidence="3" key="1">
    <citation type="journal article" date="2015" name="PLoS Genet.">
        <title>Genome Sequence and Transcriptome Analyses of Chrysochromulina tobin: Metabolic Tools for Enhanced Algal Fitness in the Prominent Order Prymnesiales (Haptophyceae).</title>
        <authorList>
            <person name="Hovde B.T."/>
            <person name="Deodato C.R."/>
            <person name="Hunsperger H.M."/>
            <person name="Ryken S.A."/>
            <person name="Yost W."/>
            <person name="Jha R.K."/>
            <person name="Patterson J."/>
            <person name="Monnat R.J. Jr."/>
            <person name="Barlow S.B."/>
            <person name="Starkenburg S.R."/>
            <person name="Cattolico R.A."/>
        </authorList>
    </citation>
    <scope>NUCLEOTIDE SEQUENCE</scope>
    <source>
        <strain evidence="3">CCMP291</strain>
    </source>
</reference>
<sequence>RRLPLAGEYPHHELTLSTTPNGTAPTPVLHTIRAELRLFLSQDRSHGPFVDHGRVAAYETQSYALRVRFAAVRSGWAFEENLTLHVPRTRAVPGYYGRYSFERQGLRFDADEALTVKLVQADWHGVSWGDWRALHAALWPVELCGTPQNVMLPIDPYPTGMFGGGMAEPGVGLEDGSRRLELHQLKDAVVELQEADEVIILCAAALRQPKRLTISPMETQDVRGVHQLNRVSEHQVDRRGDTMLVELDMQGIAGLKDVEHLVEAFDGEAHAKAPFVRQSHSR</sequence>
<evidence type="ECO:0000256" key="1">
    <source>
        <dbReference type="SAM" id="MobiDB-lite"/>
    </source>
</evidence>